<reference evidence="4" key="1">
    <citation type="submission" date="2020-04" db="EMBL/GenBank/DDBJ databases">
        <authorList>
            <person name="Chiriac C."/>
            <person name="Salcher M."/>
            <person name="Ghai R."/>
            <person name="Kavagutti S V."/>
        </authorList>
    </citation>
    <scope>NUCLEOTIDE SEQUENCE</scope>
</reference>
<keyword evidence="1" id="KW-0235">DNA replication</keyword>
<dbReference type="GO" id="GO:0003677">
    <property type="term" value="F:DNA binding"/>
    <property type="evidence" value="ECO:0007669"/>
    <property type="project" value="InterPro"/>
</dbReference>
<dbReference type="Gene3D" id="3.30.420.10">
    <property type="entry name" value="Ribonuclease H-like superfamily/Ribonuclease H"/>
    <property type="match status" value="1"/>
</dbReference>
<gene>
    <name evidence="4" type="ORF">UFOVP342_47</name>
</gene>
<evidence type="ECO:0000313" key="4">
    <source>
        <dbReference type="EMBL" id="CAB4139529.1"/>
    </source>
</evidence>
<dbReference type="SUPFAM" id="SSF53098">
    <property type="entry name" value="Ribonuclease H-like"/>
    <property type="match status" value="1"/>
</dbReference>
<organism evidence="4">
    <name type="scientific">uncultured Caudovirales phage</name>
    <dbReference type="NCBI Taxonomy" id="2100421"/>
    <lineage>
        <taxon>Viruses</taxon>
        <taxon>Duplodnaviria</taxon>
        <taxon>Heunggongvirae</taxon>
        <taxon>Uroviricota</taxon>
        <taxon>Caudoviricetes</taxon>
        <taxon>Peduoviridae</taxon>
        <taxon>Maltschvirus</taxon>
        <taxon>Maltschvirus maltsch</taxon>
    </lineage>
</organism>
<keyword evidence="4" id="KW-0548">Nucleotidyltransferase</keyword>
<keyword evidence="4" id="KW-0239">DNA-directed DNA polymerase</keyword>
<feature type="domain" description="DNA-directed DNA polymerase family A palm" evidence="3">
    <location>
        <begin position="282"/>
        <end position="369"/>
    </location>
</feature>
<dbReference type="InterPro" id="IPR036397">
    <property type="entry name" value="RNaseH_sf"/>
</dbReference>
<dbReference type="SUPFAM" id="SSF56672">
    <property type="entry name" value="DNA/RNA polymerases"/>
    <property type="match status" value="1"/>
</dbReference>
<evidence type="ECO:0000256" key="2">
    <source>
        <dbReference type="ARBA" id="ARBA00023109"/>
    </source>
</evidence>
<evidence type="ECO:0000259" key="3">
    <source>
        <dbReference type="Pfam" id="PF00476"/>
    </source>
</evidence>
<keyword evidence="4" id="KW-0808">Transferase</keyword>
<dbReference type="GO" id="GO:0006302">
    <property type="term" value="P:double-strand break repair"/>
    <property type="evidence" value="ECO:0007669"/>
    <property type="project" value="TreeGrafter"/>
</dbReference>
<evidence type="ECO:0000256" key="1">
    <source>
        <dbReference type="ARBA" id="ARBA00022705"/>
    </source>
</evidence>
<sequence length="380" mass="44260">MKYKVIDVETTTSNKGNPFDVKNKLCYVGIGTDMYPIEYGDAPYGDCLNNIQKQIDEVDVLVGFNIKFDLHWLKKYGINFGDKRIWDCQLVHFILGGQQNPYPSLNGVCEHYGLEKKLDEVSEVYWKNGVDTPDIPEDILREYLLKDLELTEQVYLKQVEEVKQNPLLARLISLHNQDLLVLQEMEFNGLLFNQEWSEVLGNELEEQIDKLDRSLFQYHEFDNFNPNSVDHVSCLLYGGNIVYKRQVPVGHYKTGDRAGEVKYKWEEFKLELPRLVKPLKGTELVKEGYFSTDEKTLKTLTGSKKAKEVIELLLTRSLLEKRMSTYYKGLVNLIEEQNWKRNMIYGQLNQCVARTGRLSSSKPNLQNFDGEIKTLFYSRY</sequence>
<dbReference type="GO" id="GO:0003887">
    <property type="term" value="F:DNA-directed DNA polymerase activity"/>
    <property type="evidence" value="ECO:0007669"/>
    <property type="project" value="UniProtKB-KW"/>
</dbReference>
<dbReference type="Pfam" id="PF00476">
    <property type="entry name" value="DNA_pol_A"/>
    <property type="match status" value="1"/>
</dbReference>
<dbReference type="PANTHER" id="PTHR10133">
    <property type="entry name" value="DNA POLYMERASE I"/>
    <property type="match status" value="1"/>
</dbReference>
<name>A0A6J5M6R9_9CAUD</name>
<accession>A0A6J5M6R9</accession>
<dbReference type="GO" id="GO:0006261">
    <property type="term" value="P:DNA-templated DNA replication"/>
    <property type="evidence" value="ECO:0007669"/>
    <property type="project" value="InterPro"/>
</dbReference>
<dbReference type="GO" id="GO:0039693">
    <property type="term" value="P:viral DNA genome replication"/>
    <property type="evidence" value="ECO:0007669"/>
    <property type="project" value="UniProtKB-KW"/>
</dbReference>
<proteinExistence type="predicted"/>
<dbReference type="EMBL" id="LR796361">
    <property type="protein sequence ID" value="CAB4139529.1"/>
    <property type="molecule type" value="Genomic_DNA"/>
</dbReference>
<dbReference type="InterPro" id="IPR012337">
    <property type="entry name" value="RNaseH-like_sf"/>
</dbReference>
<dbReference type="InterPro" id="IPR002298">
    <property type="entry name" value="DNA_polymerase_A"/>
</dbReference>
<dbReference type="InterPro" id="IPR043502">
    <property type="entry name" value="DNA/RNA_pol_sf"/>
</dbReference>
<dbReference type="Gene3D" id="1.20.1060.10">
    <property type="entry name" value="Taq DNA Polymerase, Chain T, domain 4"/>
    <property type="match status" value="1"/>
</dbReference>
<keyword evidence="2" id="KW-1194">Viral DNA replication</keyword>
<dbReference type="InterPro" id="IPR001098">
    <property type="entry name" value="DNA-dir_DNA_pol_A_palm_dom"/>
</dbReference>
<protein>
    <submittedName>
        <fullName evidence="4">DNA-directed DNA polymerase, family A, palm domain containing protein</fullName>
    </submittedName>
</protein>
<dbReference type="PANTHER" id="PTHR10133:SF27">
    <property type="entry name" value="DNA POLYMERASE NU"/>
    <property type="match status" value="1"/>
</dbReference>